<dbReference type="Pfam" id="PF08867">
    <property type="entry name" value="FRG"/>
    <property type="match status" value="1"/>
</dbReference>
<evidence type="ECO:0000313" key="2">
    <source>
        <dbReference type="EMBL" id="PYD78599.1"/>
    </source>
</evidence>
<proteinExistence type="predicted"/>
<reference evidence="2 3" key="1">
    <citation type="submission" date="2017-07" db="EMBL/GenBank/DDBJ databases">
        <title>A draft genome sequence of Komagataeibacter oboediens LMG 18849.</title>
        <authorList>
            <person name="Skraban J."/>
            <person name="Cleenwerck I."/>
            <person name="Vandamme P."/>
            <person name="Trcek J."/>
        </authorList>
    </citation>
    <scope>NUCLEOTIDE SEQUENCE [LARGE SCALE GENOMIC DNA]</scope>
    <source>
        <strain evidence="2 3">LMG 18849</strain>
    </source>
</reference>
<dbReference type="InterPro" id="IPR014966">
    <property type="entry name" value="FRG-dom"/>
</dbReference>
<dbReference type="SMART" id="SM00901">
    <property type="entry name" value="FRG"/>
    <property type="match status" value="1"/>
</dbReference>
<sequence>MIISVAGGSMNPIKSVTDFVGIILDRPVKENVVVTYRGHGSTDFKLTPSIFRKAATRENEHILLRELIAAHPEDFDRDTSALEMLVRMQHFSLPTRLLDVTMNPLVALYFACETVKKRVPTSNGKTMRKDMDGHVVMLRVFKRRVRYFDSDTVSCLTNLARLSWAYKSKINTELELGEFNESTPIKRLLHFVRQEKSGFLDEIEPTDLDSIILVKPKQNNKRILAQAGAFFAFGLDEEIKSDSVDRIKVGHIVIPASVKGDILKELDKLGINEKTMFPDIERTARYITGTLSSRDAATKVLRRSSK</sequence>
<comment type="caution">
    <text evidence="2">The sequence shown here is derived from an EMBL/GenBank/DDBJ whole genome shotgun (WGS) entry which is preliminary data.</text>
</comment>
<dbReference type="AlphaFoldDB" id="A0A318QTZ8"/>
<organism evidence="2 3">
    <name type="scientific">Komagataeibacter oboediens</name>
    <dbReference type="NCBI Taxonomy" id="65958"/>
    <lineage>
        <taxon>Bacteria</taxon>
        <taxon>Pseudomonadati</taxon>
        <taxon>Pseudomonadota</taxon>
        <taxon>Alphaproteobacteria</taxon>
        <taxon>Acetobacterales</taxon>
        <taxon>Acetobacteraceae</taxon>
        <taxon>Komagataeibacter</taxon>
    </lineage>
</organism>
<dbReference type="OrthoDB" id="9816036at2"/>
<dbReference type="EMBL" id="NKTX01000097">
    <property type="protein sequence ID" value="PYD78599.1"/>
    <property type="molecule type" value="Genomic_DNA"/>
</dbReference>
<name>A0A318QTZ8_9PROT</name>
<gene>
    <name evidence="2" type="ORF">CFR80_16250</name>
</gene>
<dbReference type="STRING" id="940286.GCA_000227565_00438"/>
<evidence type="ECO:0000259" key="1">
    <source>
        <dbReference type="SMART" id="SM00901"/>
    </source>
</evidence>
<dbReference type="Proteomes" id="UP000247417">
    <property type="component" value="Unassembled WGS sequence"/>
</dbReference>
<feature type="domain" description="FRG" evidence="1">
    <location>
        <begin position="30"/>
        <end position="127"/>
    </location>
</feature>
<evidence type="ECO:0000313" key="3">
    <source>
        <dbReference type="Proteomes" id="UP000247417"/>
    </source>
</evidence>
<accession>A0A318QTZ8</accession>
<protein>
    <recommendedName>
        <fullName evidence="1">FRG domain-containing protein</fullName>
    </recommendedName>
</protein>